<keyword evidence="6" id="KW-1185">Reference proteome</keyword>
<accession>A0A9D3YWW2</accession>
<dbReference type="PANTHER" id="PTHR12442:SF26">
    <property type="entry name" value="CYTOPLASMIC DYNEIN 2 INTERMEDIATE CHAIN 2"/>
    <property type="match status" value="1"/>
</dbReference>
<protein>
    <recommendedName>
        <fullName evidence="7">WD repeat-containing protein 34</fullName>
    </recommendedName>
</protein>
<organism evidence="5 6">
    <name type="scientific">Dreissena polymorpha</name>
    <name type="common">Zebra mussel</name>
    <name type="synonym">Mytilus polymorpha</name>
    <dbReference type="NCBI Taxonomy" id="45954"/>
    <lineage>
        <taxon>Eukaryota</taxon>
        <taxon>Metazoa</taxon>
        <taxon>Spiralia</taxon>
        <taxon>Lophotrochozoa</taxon>
        <taxon>Mollusca</taxon>
        <taxon>Bivalvia</taxon>
        <taxon>Autobranchia</taxon>
        <taxon>Heteroconchia</taxon>
        <taxon>Euheterodonta</taxon>
        <taxon>Imparidentia</taxon>
        <taxon>Neoheterodontei</taxon>
        <taxon>Myida</taxon>
        <taxon>Dreissenoidea</taxon>
        <taxon>Dreissenidae</taxon>
        <taxon>Dreissena</taxon>
    </lineage>
</organism>
<dbReference type="GO" id="GO:0005868">
    <property type="term" value="C:cytoplasmic dynein complex"/>
    <property type="evidence" value="ECO:0007669"/>
    <property type="project" value="TreeGrafter"/>
</dbReference>
<evidence type="ECO:0000256" key="1">
    <source>
        <dbReference type="ARBA" id="ARBA00004496"/>
    </source>
</evidence>
<comment type="caution">
    <text evidence="5">The sequence shown here is derived from an EMBL/GenBank/DDBJ whole genome shotgun (WGS) entry which is preliminary data.</text>
</comment>
<evidence type="ECO:0000256" key="4">
    <source>
        <dbReference type="ARBA" id="ARBA00022737"/>
    </source>
</evidence>
<dbReference type="Pfam" id="PF00400">
    <property type="entry name" value="WD40"/>
    <property type="match status" value="1"/>
</dbReference>
<dbReference type="GO" id="GO:0042073">
    <property type="term" value="P:intraciliary transport"/>
    <property type="evidence" value="ECO:0007669"/>
    <property type="project" value="TreeGrafter"/>
</dbReference>
<dbReference type="GO" id="GO:0045503">
    <property type="term" value="F:dynein light chain binding"/>
    <property type="evidence" value="ECO:0007669"/>
    <property type="project" value="TreeGrafter"/>
</dbReference>
<dbReference type="SMART" id="SM00320">
    <property type="entry name" value="WD40"/>
    <property type="match status" value="6"/>
</dbReference>
<comment type="subcellular location">
    <subcellularLocation>
        <location evidence="1">Cytoplasm</location>
    </subcellularLocation>
</comment>
<keyword evidence="3" id="KW-0853">WD repeat</keyword>
<dbReference type="OrthoDB" id="445052at2759"/>
<gene>
    <name evidence="5" type="ORF">DPMN_068053</name>
</gene>
<dbReference type="GO" id="GO:0097014">
    <property type="term" value="C:ciliary plasm"/>
    <property type="evidence" value="ECO:0007669"/>
    <property type="project" value="TreeGrafter"/>
</dbReference>
<sequence>MFVDEVLDGVNFKSTWKKERYINDRETQTTALLVSDEAVQSYKTVDEAVQTDEEPKRKLRLAEDTSGQLANFLRRTEPYIIKQLTNNLRSRAFDGYDVDLEDDSTSVTSLHTLTYPSLQDKFQVTSLSWNSTGSVIGASYGQQEHEDWCTHRSVMCTWNLDRTGIVADKPDSKIEVDSCLMYIAFHPKNPAIVAGGSFNGEVLLWDLSREDDMLIATSGLGQDSHQEPVTKVYWITDAKGKKIYLVSASGDGKIIQWKIDRKAQKLLPKEGFMVMTQSLPRQMKVKGVRGDREIGVTCLSYHSEDRETFIVGSETGVIFKCSMYSQGPPAGSHIVSSIPLRSPVTFTYNPHHGPVYAVECSPFHRNAFVSASMDQCIRLYSLLQAQPVLTIEPGEGYVHSATWSPVKATVIAATTQSGNLLIYDLKQGKTVPVHNIPASSNKEPVYACQFNPQQTHLLATGDGKGRVQIFKLSSKLQQVSGKETEFLGNLVNVTAE</sequence>
<dbReference type="InterPro" id="IPR001680">
    <property type="entry name" value="WD40_rpt"/>
</dbReference>
<dbReference type="Proteomes" id="UP000828390">
    <property type="component" value="Unassembled WGS sequence"/>
</dbReference>
<dbReference type="EMBL" id="JAIWYP010000014">
    <property type="protein sequence ID" value="KAH3708598.1"/>
    <property type="molecule type" value="Genomic_DNA"/>
</dbReference>
<reference evidence="5" key="2">
    <citation type="submission" date="2020-11" db="EMBL/GenBank/DDBJ databases">
        <authorList>
            <person name="McCartney M.A."/>
            <person name="Auch B."/>
            <person name="Kono T."/>
            <person name="Mallez S."/>
            <person name="Becker A."/>
            <person name="Gohl D.M."/>
            <person name="Silverstein K.A.T."/>
            <person name="Koren S."/>
            <person name="Bechman K.B."/>
            <person name="Herman A."/>
            <person name="Abrahante J.E."/>
            <person name="Garbe J."/>
        </authorList>
    </citation>
    <scope>NUCLEOTIDE SEQUENCE</scope>
    <source>
        <strain evidence="5">Duluth1</strain>
        <tissue evidence="5">Whole animal</tissue>
    </source>
</reference>
<dbReference type="InterPro" id="IPR050687">
    <property type="entry name" value="Dynein_IC"/>
</dbReference>
<dbReference type="PANTHER" id="PTHR12442">
    <property type="entry name" value="DYNEIN INTERMEDIATE CHAIN"/>
    <property type="match status" value="1"/>
</dbReference>
<evidence type="ECO:0000256" key="3">
    <source>
        <dbReference type="ARBA" id="ARBA00022574"/>
    </source>
</evidence>
<proteinExistence type="predicted"/>
<dbReference type="InterPro" id="IPR036322">
    <property type="entry name" value="WD40_repeat_dom_sf"/>
</dbReference>
<dbReference type="InterPro" id="IPR015943">
    <property type="entry name" value="WD40/YVTN_repeat-like_dom_sf"/>
</dbReference>
<keyword evidence="4" id="KW-0677">Repeat</keyword>
<dbReference type="Gene3D" id="2.130.10.10">
    <property type="entry name" value="YVTN repeat-like/Quinoprotein amine dehydrogenase"/>
    <property type="match status" value="2"/>
</dbReference>
<evidence type="ECO:0000313" key="5">
    <source>
        <dbReference type="EMBL" id="KAH3708598.1"/>
    </source>
</evidence>
<evidence type="ECO:0008006" key="7">
    <source>
        <dbReference type="Google" id="ProtNLM"/>
    </source>
</evidence>
<dbReference type="GO" id="GO:0045504">
    <property type="term" value="F:dynein heavy chain binding"/>
    <property type="evidence" value="ECO:0007669"/>
    <property type="project" value="TreeGrafter"/>
</dbReference>
<dbReference type="SUPFAM" id="SSF50978">
    <property type="entry name" value="WD40 repeat-like"/>
    <property type="match status" value="1"/>
</dbReference>
<reference evidence="5" key="1">
    <citation type="journal article" date="2019" name="bioRxiv">
        <title>The Genome of the Zebra Mussel, Dreissena polymorpha: A Resource for Invasive Species Research.</title>
        <authorList>
            <person name="McCartney M.A."/>
            <person name="Auch B."/>
            <person name="Kono T."/>
            <person name="Mallez S."/>
            <person name="Zhang Y."/>
            <person name="Obille A."/>
            <person name="Becker A."/>
            <person name="Abrahante J.E."/>
            <person name="Garbe J."/>
            <person name="Badalamenti J.P."/>
            <person name="Herman A."/>
            <person name="Mangelson H."/>
            <person name="Liachko I."/>
            <person name="Sullivan S."/>
            <person name="Sone E.D."/>
            <person name="Koren S."/>
            <person name="Silverstein K.A.T."/>
            <person name="Beckman K.B."/>
            <person name="Gohl D.M."/>
        </authorList>
    </citation>
    <scope>NUCLEOTIDE SEQUENCE</scope>
    <source>
        <strain evidence="5">Duluth1</strain>
        <tissue evidence="5">Whole animal</tissue>
    </source>
</reference>
<dbReference type="AlphaFoldDB" id="A0A9D3YWW2"/>
<keyword evidence="2" id="KW-0963">Cytoplasm</keyword>
<name>A0A9D3YWW2_DREPO</name>
<evidence type="ECO:0000256" key="2">
    <source>
        <dbReference type="ARBA" id="ARBA00022490"/>
    </source>
</evidence>
<evidence type="ECO:0000313" key="6">
    <source>
        <dbReference type="Proteomes" id="UP000828390"/>
    </source>
</evidence>